<keyword evidence="3" id="KW-1185">Reference proteome</keyword>
<dbReference type="InterPro" id="IPR001584">
    <property type="entry name" value="Integrase_cat-core"/>
</dbReference>
<dbReference type="Gene3D" id="3.30.420.10">
    <property type="entry name" value="Ribonuclease H-like superfamily/Ribonuclease H"/>
    <property type="match status" value="1"/>
</dbReference>
<comment type="caution">
    <text evidence="2">The sequence shown here is derived from an EMBL/GenBank/DDBJ whole genome shotgun (WGS) entry which is preliminary data.</text>
</comment>
<evidence type="ECO:0000259" key="1">
    <source>
        <dbReference type="PROSITE" id="PS50994"/>
    </source>
</evidence>
<dbReference type="InterPro" id="IPR036397">
    <property type="entry name" value="RNaseH_sf"/>
</dbReference>
<name>A0ABR0ZGY5_HUSHU</name>
<dbReference type="InterPro" id="IPR058913">
    <property type="entry name" value="Integrase_dom_put"/>
</dbReference>
<dbReference type="PANTHER" id="PTHR46791:SF4">
    <property type="match status" value="1"/>
</dbReference>
<dbReference type="Pfam" id="PF24764">
    <property type="entry name" value="rva_4"/>
    <property type="match status" value="1"/>
</dbReference>
<proteinExistence type="predicted"/>
<dbReference type="SUPFAM" id="SSF53098">
    <property type="entry name" value="Ribonuclease H-like"/>
    <property type="match status" value="1"/>
</dbReference>
<reference evidence="2 3" key="1">
    <citation type="submission" date="2021-05" db="EMBL/GenBank/DDBJ databases">
        <authorList>
            <person name="Zahm M."/>
            <person name="Klopp C."/>
            <person name="Cabau C."/>
            <person name="Kuhl H."/>
            <person name="Suciu R."/>
            <person name="Ciorpac M."/>
            <person name="Holostenco D."/>
            <person name="Gessner J."/>
            <person name="Wuertz S."/>
            <person name="Hohne C."/>
            <person name="Stock M."/>
            <person name="Gislard M."/>
            <person name="Lluch J."/>
            <person name="Milhes M."/>
            <person name="Lampietro C."/>
            <person name="Lopez Roques C."/>
            <person name="Donnadieu C."/>
            <person name="Du K."/>
            <person name="Schartl M."/>
            <person name="Guiguen Y."/>
        </authorList>
    </citation>
    <scope>NUCLEOTIDE SEQUENCE [LARGE SCALE GENOMIC DNA]</scope>
    <source>
        <strain evidence="2">Hh-F2</strain>
        <tissue evidence="2">Blood</tissue>
    </source>
</reference>
<feature type="domain" description="Integrase catalytic" evidence="1">
    <location>
        <begin position="1"/>
        <end position="176"/>
    </location>
</feature>
<dbReference type="EMBL" id="JAHFZB010000011">
    <property type="protein sequence ID" value="KAK6484067.1"/>
    <property type="molecule type" value="Genomic_DNA"/>
</dbReference>
<feature type="non-terminal residue" evidence="2">
    <location>
        <position position="1"/>
    </location>
</feature>
<accession>A0ABR0ZGY5</accession>
<protein>
    <recommendedName>
        <fullName evidence="1">Integrase catalytic domain-containing protein</fullName>
    </recommendedName>
</protein>
<organism evidence="2 3">
    <name type="scientific">Huso huso</name>
    <name type="common">Beluga</name>
    <name type="synonym">Acipenser huso</name>
    <dbReference type="NCBI Taxonomy" id="61971"/>
    <lineage>
        <taxon>Eukaryota</taxon>
        <taxon>Metazoa</taxon>
        <taxon>Chordata</taxon>
        <taxon>Craniata</taxon>
        <taxon>Vertebrata</taxon>
        <taxon>Euteleostomi</taxon>
        <taxon>Actinopterygii</taxon>
        <taxon>Chondrostei</taxon>
        <taxon>Acipenseriformes</taxon>
        <taxon>Acipenseridae</taxon>
        <taxon>Huso</taxon>
    </lineage>
</organism>
<dbReference type="Proteomes" id="UP001369086">
    <property type="component" value="Unassembled WGS sequence"/>
</dbReference>
<gene>
    <name evidence="2" type="ORF">HHUSO_G13739</name>
</gene>
<dbReference type="InterPro" id="IPR012337">
    <property type="entry name" value="RNaseH-like_sf"/>
</dbReference>
<dbReference type="PANTHER" id="PTHR46791">
    <property type="entry name" value="EXPRESSED PROTEIN"/>
    <property type="match status" value="1"/>
</dbReference>
<evidence type="ECO:0000313" key="2">
    <source>
        <dbReference type="EMBL" id="KAK6484067.1"/>
    </source>
</evidence>
<sequence>CYRHMDSNHKLNSWRFVFQGCVDGYSRCITYLRCSNNNRASTVLQLFQEGVSRYGLPSRVRSDAGGENIDVAHFMDEHRGIDRGSFIVGRSVHNQRIERLWSELNRVLTAYFNDLFIFMEHIGILDSNNPQHIQVLHFVFLPRINQPLNEFINQWNNHSLSSEHNMSPLQLWTLGMLQHPENTACEEVFQPHYENYGVDLHGPTSENATMSESNDLDPSFDSHLLEQLQHLINPLSDDGNHGIQHYLAVCNILENIDINQ</sequence>
<dbReference type="PROSITE" id="PS50994">
    <property type="entry name" value="INTEGRASE"/>
    <property type="match status" value="1"/>
</dbReference>
<evidence type="ECO:0000313" key="3">
    <source>
        <dbReference type="Proteomes" id="UP001369086"/>
    </source>
</evidence>